<evidence type="ECO:0008006" key="3">
    <source>
        <dbReference type="Google" id="ProtNLM"/>
    </source>
</evidence>
<dbReference type="InterPro" id="IPR005331">
    <property type="entry name" value="Sulfotransferase"/>
</dbReference>
<comment type="caution">
    <text evidence="1">The sequence shown here is derived from an EMBL/GenBank/DDBJ whole genome shotgun (WGS) entry which is preliminary data.</text>
</comment>
<proteinExistence type="predicted"/>
<name>A0A074TAD3_9RHOB</name>
<dbReference type="GO" id="GO:0008146">
    <property type="term" value="F:sulfotransferase activity"/>
    <property type="evidence" value="ECO:0007669"/>
    <property type="project" value="InterPro"/>
</dbReference>
<protein>
    <recommendedName>
        <fullName evidence="3">Sulfotransferase family protein</fullName>
    </recommendedName>
</protein>
<reference evidence="1 2" key="1">
    <citation type="submission" date="2014-03" db="EMBL/GenBank/DDBJ databases">
        <title>The draft genome sequence of Thioclava dalianensis DLFJ1-1.</title>
        <authorList>
            <person name="Lai Q."/>
            <person name="Shao Z."/>
        </authorList>
    </citation>
    <scope>NUCLEOTIDE SEQUENCE [LARGE SCALE GENOMIC DNA]</scope>
    <source>
        <strain evidence="1 2">DLFJ1-1</strain>
    </source>
</reference>
<dbReference type="InterPro" id="IPR027417">
    <property type="entry name" value="P-loop_NTPase"/>
</dbReference>
<accession>A0A074TAD3</accession>
<organism evidence="1 2">
    <name type="scientific">Thioclava dalianensis</name>
    <dbReference type="NCBI Taxonomy" id="1185766"/>
    <lineage>
        <taxon>Bacteria</taxon>
        <taxon>Pseudomonadati</taxon>
        <taxon>Pseudomonadota</taxon>
        <taxon>Alphaproteobacteria</taxon>
        <taxon>Rhodobacterales</taxon>
        <taxon>Paracoccaceae</taxon>
        <taxon>Thioclava</taxon>
    </lineage>
</organism>
<keyword evidence="2" id="KW-1185">Reference proteome</keyword>
<gene>
    <name evidence="1" type="ORF">DL1_09095</name>
</gene>
<dbReference type="OrthoDB" id="1407035at2"/>
<dbReference type="SUPFAM" id="SSF52540">
    <property type="entry name" value="P-loop containing nucleoside triphosphate hydrolases"/>
    <property type="match status" value="1"/>
</dbReference>
<evidence type="ECO:0000313" key="2">
    <source>
        <dbReference type="Proteomes" id="UP000027725"/>
    </source>
</evidence>
<sequence>MMRPRIAAHLLGLGRWYFHLYWRIRGARGRVAFKPAEEARAAVFIHIPKAAGMSIQQALFGTRALHGHVPAIAYAARDRAKFARSFSFSVMRDPTERFISAFYFLKSGGLTGRDRAWAEAVLRPFESPEALLCAMEHDAMLRAQIRSWVHFTPQSWYLTDRRGALIVDYIGQMERFDTSLGAIAQRLGLPYTPVHANRSERPAQPELSLTARRVLCRLYGEDFALYRKSGGAA</sequence>
<dbReference type="STRING" id="1185766.SAMN05216224_107150"/>
<dbReference type="Proteomes" id="UP000027725">
    <property type="component" value="Unassembled WGS sequence"/>
</dbReference>
<evidence type="ECO:0000313" key="1">
    <source>
        <dbReference type="EMBL" id="KEP68731.1"/>
    </source>
</evidence>
<dbReference type="Gene3D" id="3.40.50.300">
    <property type="entry name" value="P-loop containing nucleotide triphosphate hydrolases"/>
    <property type="match status" value="1"/>
</dbReference>
<dbReference type="eggNOG" id="ENOG50330HK">
    <property type="taxonomic scope" value="Bacteria"/>
</dbReference>
<dbReference type="AlphaFoldDB" id="A0A074TAD3"/>
<dbReference type="RefSeq" id="WP_038068147.1">
    <property type="nucleotide sequence ID" value="NZ_FOVB01000007.1"/>
</dbReference>
<dbReference type="EMBL" id="JHEH01000025">
    <property type="protein sequence ID" value="KEP68731.1"/>
    <property type="molecule type" value="Genomic_DNA"/>
</dbReference>
<dbReference type="Pfam" id="PF03567">
    <property type="entry name" value="Sulfotransfer_2"/>
    <property type="match status" value="1"/>
</dbReference>
<dbReference type="GO" id="GO:0016020">
    <property type="term" value="C:membrane"/>
    <property type="evidence" value="ECO:0007669"/>
    <property type="project" value="InterPro"/>
</dbReference>